<protein>
    <submittedName>
        <fullName evidence="1">Uncharacterized protein</fullName>
    </submittedName>
</protein>
<dbReference type="Proteomes" id="UP001057402">
    <property type="component" value="Chromosome 4"/>
</dbReference>
<sequence>MVKKENRFGGSCVVGEAASQPKQETRAGNGRRGCSLGAVVFVCCFFLGALLYNDALSLRTTLQLQTLYRRYLFSSPFPFPTTPTLAPTPSSLPPFRFRQCLPLCDPLLPPILSPSLPKRAATFSRPSLPPLPTRLLPSCRRGFRLPAEWQA</sequence>
<gene>
    <name evidence="1" type="ORF">MLD38_014555</name>
</gene>
<evidence type="ECO:0000313" key="1">
    <source>
        <dbReference type="EMBL" id="KAI4376841.1"/>
    </source>
</evidence>
<name>A0ACB9RF14_9MYRT</name>
<organism evidence="1 2">
    <name type="scientific">Melastoma candidum</name>
    <dbReference type="NCBI Taxonomy" id="119954"/>
    <lineage>
        <taxon>Eukaryota</taxon>
        <taxon>Viridiplantae</taxon>
        <taxon>Streptophyta</taxon>
        <taxon>Embryophyta</taxon>
        <taxon>Tracheophyta</taxon>
        <taxon>Spermatophyta</taxon>
        <taxon>Magnoliopsida</taxon>
        <taxon>eudicotyledons</taxon>
        <taxon>Gunneridae</taxon>
        <taxon>Pentapetalae</taxon>
        <taxon>rosids</taxon>
        <taxon>malvids</taxon>
        <taxon>Myrtales</taxon>
        <taxon>Melastomataceae</taxon>
        <taxon>Melastomatoideae</taxon>
        <taxon>Melastomateae</taxon>
        <taxon>Melastoma</taxon>
    </lineage>
</organism>
<reference evidence="2" key="1">
    <citation type="journal article" date="2023" name="Front. Plant Sci.">
        <title>Chromosomal-level genome assembly of Melastoma candidum provides insights into trichome evolution.</title>
        <authorList>
            <person name="Zhong Y."/>
            <person name="Wu W."/>
            <person name="Sun C."/>
            <person name="Zou P."/>
            <person name="Liu Y."/>
            <person name="Dai S."/>
            <person name="Zhou R."/>
        </authorList>
    </citation>
    <scope>NUCLEOTIDE SEQUENCE [LARGE SCALE GENOMIC DNA]</scope>
</reference>
<keyword evidence="2" id="KW-1185">Reference proteome</keyword>
<evidence type="ECO:0000313" key="2">
    <source>
        <dbReference type="Proteomes" id="UP001057402"/>
    </source>
</evidence>
<dbReference type="EMBL" id="CM042883">
    <property type="protein sequence ID" value="KAI4376841.1"/>
    <property type="molecule type" value="Genomic_DNA"/>
</dbReference>
<accession>A0ACB9RF14</accession>
<comment type="caution">
    <text evidence="1">The sequence shown here is derived from an EMBL/GenBank/DDBJ whole genome shotgun (WGS) entry which is preliminary data.</text>
</comment>
<proteinExistence type="predicted"/>